<name>A0ABN7T813_OIKDI</name>
<evidence type="ECO:0000313" key="1">
    <source>
        <dbReference type="EMBL" id="CAG5111826.1"/>
    </source>
</evidence>
<dbReference type="EMBL" id="OU015567">
    <property type="protein sequence ID" value="CAG5111826.1"/>
    <property type="molecule type" value="Genomic_DNA"/>
</dbReference>
<sequence length="236" mass="26564">MSFARHLSTSTRHQINKKPLLRPWFYHHKYQDSPANGEFDYNSGKGDYFFGKPYFVHNKAKDIFYEQIGWINSTHTSVKVVLLKDLVYETDEEGTQASGTVGDVISLTKDMGRAMVNNLDALYATPENIKFVESTTDSTGQTKEQLALKKKYSWLELADLFIDFKAGSGWTVTEETIARRLLVCNKIVVPAENITVLDDSLVRLGDVEPRGVLKISIAYDGNVSSIEKSIEICPAE</sequence>
<keyword evidence="2" id="KW-1185">Reference proteome</keyword>
<accession>A0ABN7T813</accession>
<proteinExistence type="predicted"/>
<organism evidence="1 2">
    <name type="scientific">Oikopleura dioica</name>
    <name type="common">Tunicate</name>
    <dbReference type="NCBI Taxonomy" id="34765"/>
    <lineage>
        <taxon>Eukaryota</taxon>
        <taxon>Metazoa</taxon>
        <taxon>Chordata</taxon>
        <taxon>Tunicata</taxon>
        <taxon>Appendicularia</taxon>
        <taxon>Copelata</taxon>
        <taxon>Oikopleuridae</taxon>
        <taxon>Oikopleura</taxon>
    </lineage>
</organism>
<protein>
    <submittedName>
        <fullName evidence="1">Oidioi.mRNA.OKI2018_I69.chr2.g6098.t1.cds</fullName>
    </submittedName>
</protein>
<reference evidence="1 2" key="1">
    <citation type="submission" date="2021-04" db="EMBL/GenBank/DDBJ databases">
        <authorList>
            <person name="Bliznina A."/>
        </authorList>
    </citation>
    <scope>NUCLEOTIDE SEQUENCE [LARGE SCALE GENOMIC DNA]</scope>
</reference>
<dbReference type="Proteomes" id="UP001158576">
    <property type="component" value="Chromosome 2"/>
</dbReference>
<gene>
    <name evidence="1" type="ORF">OKIOD_LOCUS14863</name>
</gene>
<evidence type="ECO:0000313" key="2">
    <source>
        <dbReference type="Proteomes" id="UP001158576"/>
    </source>
</evidence>